<keyword evidence="4" id="KW-1185">Reference proteome</keyword>
<feature type="domain" description="Resolvase/invertase-type recombinase catalytic" evidence="2">
    <location>
        <begin position="1"/>
        <end position="138"/>
    </location>
</feature>
<proteinExistence type="inferred from homology"/>
<evidence type="ECO:0000313" key="3">
    <source>
        <dbReference type="EMBL" id="KKK39494.1"/>
    </source>
</evidence>
<protein>
    <submittedName>
        <fullName evidence="3">Resolvase</fullName>
    </submittedName>
</protein>
<dbReference type="Pfam" id="PF00239">
    <property type="entry name" value="Resolvase"/>
    <property type="match status" value="1"/>
</dbReference>
<dbReference type="SUPFAM" id="SSF53041">
    <property type="entry name" value="Resolvase-like"/>
    <property type="match status" value="1"/>
</dbReference>
<dbReference type="CDD" id="cd03768">
    <property type="entry name" value="SR_ResInv"/>
    <property type="match status" value="1"/>
</dbReference>
<dbReference type="RefSeq" id="WP_046522067.1">
    <property type="nucleotide sequence ID" value="NZ_LAYY01000002.1"/>
</dbReference>
<dbReference type="AlphaFoldDB" id="A0A0M2SY54"/>
<dbReference type="GO" id="GO:0003677">
    <property type="term" value="F:DNA binding"/>
    <property type="evidence" value="ECO:0007669"/>
    <property type="project" value="InterPro"/>
</dbReference>
<dbReference type="InterPro" id="IPR036162">
    <property type="entry name" value="Resolvase-like_N_sf"/>
</dbReference>
<comment type="caution">
    <text evidence="3">The sequence shown here is derived from an EMBL/GenBank/DDBJ whole genome shotgun (WGS) entry which is preliminary data.</text>
</comment>
<gene>
    <name evidence="3" type="ORF">WQ57_02045</name>
</gene>
<organism evidence="3 4">
    <name type="scientific">Mesobacillus campisalis</name>
    <dbReference type="NCBI Taxonomy" id="1408103"/>
    <lineage>
        <taxon>Bacteria</taxon>
        <taxon>Bacillati</taxon>
        <taxon>Bacillota</taxon>
        <taxon>Bacilli</taxon>
        <taxon>Bacillales</taxon>
        <taxon>Bacillaceae</taxon>
        <taxon>Mesobacillus</taxon>
    </lineage>
</organism>
<evidence type="ECO:0000256" key="1">
    <source>
        <dbReference type="ARBA" id="ARBA00009913"/>
    </source>
</evidence>
<reference evidence="3 4" key="1">
    <citation type="submission" date="2015-04" db="EMBL/GenBank/DDBJ databases">
        <title>Taxonomic description and genome sequence of Bacillus campisalis sp. nov., a novel member of the genus Bacillus isolated from solar saltern.</title>
        <authorList>
            <person name="Mathan Kumar R."/>
            <person name="Kaur G."/>
            <person name="Kumar A."/>
            <person name="Singh N.K."/>
            <person name="Kaur N."/>
            <person name="Kumar N."/>
            <person name="Mayilraj S."/>
        </authorList>
    </citation>
    <scope>NUCLEOTIDE SEQUENCE [LARGE SCALE GENOMIC DNA]</scope>
    <source>
        <strain evidence="3 4">SA2-6</strain>
    </source>
</reference>
<dbReference type="GO" id="GO:0000150">
    <property type="term" value="F:DNA strand exchange activity"/>
    <property type="evidence" value="ECO:0007669"/>
    <property type="project" value="InterPro"/>
</dbReference>
<name>A0A0M2SY54_9BACI</name>
<accession>A0A0M2SY54</accession>
<dbReference type="PANTHER" id="PTHR30461:SF26">
    <property type="entry name" value="RESOLVASE HOMOLOG YNEB"/>
    <property type="match status" value="1"/>
</dbReference>
<dbReference type="OrthoDB" id="9797501at2"/>
<dbReference type="SMART" id="SM00857">
    <property type="entry name" value="Resolvase"/>
    <property type="match status" value="1"/>
</dbReference>
<sequence length="197" mass="21827">MNYGYGRVSTNKQELGLQIKALKDAGATKIYKEKISGAKAERKELNNLLKEIKAGDTLIVTKADRIARSLSQLERIVTELTSRGVAVHILNMGIFTAQNMDNPMTKLLFNVLGAFAEFERSMILERTQEGIKDAKEKGVKFGRKSKAFKIEGSLLHAILQVEGGKMSQPEGAEFAGCSIATFKRRLKEYRESNNEGG</sequence>
<dbReference type="InterPro" id="IPR050639">
    <property type="entry name" value="SSR_resolvase"/>
</dbReference>
<dbReference type="PATRIC" id="fig|1408103.3.peg.469"/>
<evidence type="ECO:0000259" key="2">
    <source>
        <dbReference type="PROSITE" id="PS51736"/>
    </source>
</evidence>
<dbReference type="InterPro" id="IPR006119">
    <property type="entry name" value="Resolv_N"/>
</dbReference>
<evidence type="ECO:0000313" key="4">
    <source>
        <dbReference type="Proteomes" id="UP000034166"/>
    </source>
</evidence>
<comment type="similarity">
    <text evidence="1">Belongs to the site-specific recombinase resolvase family.</text>
</comment>
<dbReference type="PANTHER" id="PTHR30461">
    <property type="entry name" value="DNA-INVERTASE FROM LAMBDOID PROPHAGE"/>
    <property type="match status" value="1"/>
</dbReference>
<dbReference type="EMBL" id="LAYY01000002">
    <property type="protein sequence ID" value="KKK39494.1"/>
    <property type="molecule type" value="Genomic_DNA"/>
</dbReference>
<dbReference type="Proteomes" id="UP000034166">
    <property type="component" value="Unassembled WGS sequence"/>
</dbReference>
<dbReference type="PROSITE" id="PS51736">
    <property type="entry name" value="RECOMBINASES_3"/>
    <property type="match status" value="1"/>
</dbReference>
<dbReference type="Gene3D" id="3.40.50.1390">
    <property type="entry name" value="Resolvase, N-terminal catalytic domain"/>
    <property type="match status" value="1"/>
</dbReference>